<accession>A0A2K8QS05</accession>
<keyword evidence="2" id="KW-1185">Reference proteome</keyword>
<dbReference type="OrthoDB" id="9812349at2"/>
<dbReference type="PANTHER" id="PTHR34980">
    <property type="entry name" value="INNER MEMBRANE PROTEIN-RELATED-RELATED"/>
    <property type="match status" value="1"/>
</dbReference>
<dbReference type="InterPro" id="IPR008523">
    <property type="entry name" value="DUF805"/>
</dbReference>
<dbReference type="KEGG" id="dfn:CVE23_21315"/>
<reference evidence="2" key="1">
    <citation type="journal article" date="2018" name="Genome Announc.">
        <title>Complete genome sequence of a Dickeya fangzhongdai type strain causing bleeding canker of pear tree trunks.</title>
        <authorList>
            <person name="Zhao Y."/>
            <person name="Tian Y."/>
            <person name="Li X."/>
            <person name="Hu B."/>
        </authorList>
    </citation>
    <scope>NUCLEOTIDE SEQUENCE [LARGE SCALE GENOMIC DNA]</scope>
    <source>
        <strain evidence="2">DSM 101947</strain>
    </source>
</reference>
<dbReference type="PANTHER" id="PTHR34980:SF1">
    <property type="entry name" value="INNER MEMBRANE PROTEIN"/>
    <property type="match status" value="1"/>
</dbReference>
<dbReference type="KEGG" id="ced:LH89_13570"/>
<sequence>MTIQQWCFSFRGRVGRRDFWLGMVIVLALMVGLFMLAGTGWLETQKAAFVLVVLMWPLAAILVKRLHDRNKSGWWALLLVVAWMLGNGNWSMLPPLGQWGVGSFLPVLIAVMMLLDCGAFVGTAGANRFGPAAEPLRLRAS</sequence>
<proteinExistence type="predicted"/>
<evidence type="ECO:0000313" key="1">
    <source>
        <dbReference type="EMBL" id="ATZ96283.1"/>
    </source>
</evidence>
<dbReference type="AlphaFoldDB" id="A0A2K8QS05"/>
<dbReference type="Pfam" id="PF05656">
    <property type="entry name" value="DUF805"/>
    <property type="match status" value="1"/>
</dbReference>
<protein>
    <submittedName>
        <fullName evidence="1">DUF805 domain-containing protein</fullName>
    </submittedName>
</protein>
<name>A0A2K8QS05_9GAMM</name>
<dbReference type="RefSeq" id="WP_038664530.1">
    <property type="nucleotide sequence ID" value="NZ_BMJF01000007.1"/>
</dbReference>
<dbReference type="GeneID" id="66566861"/>
<dbReference type="EMBL" id="CP025003">
    <property type="protein sequence ID" value="ATZ96283.1"/>
    <property type="molecule type" value="Genomic_DNA"/>
</dbReference>
<evidence type="ECO:0000313" key="2">
    <source>
        <dbReference type="Proteomes" id="UP000231901"/>
    </source>
</evidence>
<gene>
    <name evidence="1" type="ORF">CVE23_21315</name>
</gene>
<dbReference type="Proteomes" id="UP000231901">
    <property type="component" value="Chromosome"/>
</dbReference>
<organism evidence="1 2">
    <name type="scientific">Dickeya fangzhongdai</name>
    <dbReference type="NCBI Taxonomy" id="1778540"/>
    <lineage>
        <taxon>Bacteria</taxon>
        <taxon>Pseudomonadati</taxon>
        <taxon>Pseudomonadota</taxon>
        <taxon>Gammaproteobacteria</taxon>
        <taxon>Enterobacterales</taxon>
        <taxon>Pectobacteriaceae</taxon>
        <taxon>Dickeya</taxon>
    </lineage>
</organism>
<dbReference type="GO" id="GO:0005886">
    <property type="term" value="C:plasma membrane"/>
    <property type="evidence" value="ECO:0007669"/>
    <property type="project" value="TreeGrafter"/>
</dbReference>